<comment type="caution">
    <text evidence="3">The sequence shown here is derived from an EMBL/GenBank/DDBJ whole genome shotgun (WGS) entry which is preliminary data.</text>
</comment>
<evidence type="ECO:0000256" key="1">
    <source>
        <dbReference type="SAM" id="MobiDB-lite"/>
    </source>
</evidence>
<gene>
    <name evidence="3" type="ORF">IAD03_03840</name>
</gene>
<organism evidence="3 4">
    <name type="scientific">Candidatus Caccousia stercoris</name>
    <dbReference type="NCBI Taxonomy" id="2840723"/>
    <lineage>
        <taxon>Bacteria</taxon>
        <taxon>Bacillati</taxon>
        <taxon>Bacillota</taxon>
        <taxon>Clostridia</taxon>
        <taxon>Eubacteriales</taxon>
        <taxon>Oscillospiraceae</taxon>
        <taxon>Oscillospiraceae incertae sedis</taxon>
        <taxon>Candidatus Caccousia</taxon>
    </lineage>
</organism>
<dbReference type="AlphaFoldDB" id="A0A9D1K1L8"/>
<dbReference type="EMBL" id="DVJM01000069">
    <property type="protein sequence ID" value="HIS78485.1"/>
    <property type="molecule type" value="Genomic_DNA"/>
</dbReference>
<evidence type="ECO:0000256" key="2">
    <source>
        <dbReference type="SAM" id="SignalP"/>
    </source>
</evidence>
<feature type="chain" id="PRO_5039437623" evidence="2">
    <location>
        <begin position="27"/>
        <end position="88"/>
    </location>
</feature>
<evidence type="ECO:0000313" key="4">
    <source>
        <dbReference type="Proteomes" id="UP000824141"/>
    </source>
</evidence>
<proteinExistence type="predicted"/>
<reference evidence="3" key="1">
    <citation type="submission" date="2020-10" db="EMBL/GenBank/DDBJ databases">
        <authorList>
            <person name="Gilroy R."/>
        </authorList>
    </citation>
    <scope>NUCLEOTIDE SEQUENCE</scope>
    <source>
        <strain evidence="3">6086</strain>
    </source>
</reference>
<evidence type="ECO:0000313" key="3">
    <source>
        <dbReference type="EMBL" id="HIS78485.1"/>
    </source>
</evidence>
<feature type="non-terminal residue" evidence="3">
    <location>
        <position position="88"/>
    </location>
</feature>
<feature type="signal peptide" evidence="2">
    <location>
        <begin position="1"/>
        <end position="26"/>
    </location>
</feature>
<keyword evidence="2" id="KW-0732">Signal</keyword>
<sequence length="88" mass="9130">MRKFAAALLAAVFLLFAGCTVVPAFAPGEEASPASSGVSGAPEDPESTPAPPAEEDTTVRVTIPEGFTVLQICQRLEENGVCSGQEFF</sequence>
<name>A0A9D1K1L8_9FIRM</name>
<feature type="compositionally biased region" description="Low complexity" evidence="1">
    <location>
        <begin position="30"/>
        <end position="42"/>
    </location>
</feature>
<protein>
    <submittedName>
        <fullName evidence="3">Uncharacterized protein</fullName>
    </submittedName>
</protein>
<reference evidence="3" key="2">
    <citation type="journal article" date="2021" name="PeerJ">
        <title>Extensive microbial diversity within the chicken gut microbiome revealed by metagenomics and culture.</title>
        <authorList>
            <person name="Gilroy R."/>
            <person name="Ravi A."/>
            <person name="Getino M."/>
            <person name="Pursley I."/>
            <person name="Horton D.L."/>
            <person name="Alikhan N.F."/>
            <person name="Baker D."/>
            <person name="Gharbi K."/>
            <person name="Hall N."/>
            <person name="Watson M."/>
            <person name="Adriaenssens E.M."/>
            <person name="Foster-Nyarko E."/>
            <person name="Jarju S."/>
            <person name="Secka A."/>
            <person name="Antonio M."/>
            <person name="Oren A."/>
            <person name="Chaudhuri R.R."/>
            <person name="La Ragione R."/>
            <person name="Hildebrand F."/>
            <person name="Pallen M.J."/>
        </authorList>
    </citation>
    <scope>NUCLEOTIDE SEQUENCE</scope>
    <source>
        <strain evidence="3">6086</strain>
    </source>
</reference>
<dbReference type="PROSITE" id="PS51257">
    <property type="entry name" value="PROKAR_LIPOPROTEIN"/>
    <property type="match status" value="1"/>
</dbReference>
<dbReference type="Proteomes" id="UP000824141">
    <property type="component" value="Unassembled WGS sequence"/>
</dbReference>
<accession>A0A9D1K1L8</accession>
<feature type="region of interest" description="Disordered" evidence="1">
    <location>
        <begin position="30"/>
        <end position="59"/>
    </location>
</feature>